<dbReference type="Proteomes" id="UP000252884">
    <property type="component" value="Unassembled WGS sequence"/>
</dbReference>
<dbReference type="AlphaFoldDB" id="A0A368XLZ6"/>
<evidence type="ECO:0000256" key="1">
    <source>
        <dbReference type="SAM" id="MobiDB-lite"/>
    </source>
</evidence>
<sequence length="303" mass="33051">MRVRLIGAPQLTIGRRALARARVSDVILRERKTSDDAFVADNARLATALGGRGERGSAVGHDRSTQRRAPVGVRPRFIFTRGPFRHTRPMAIDIWIAYASAPTWTGLPDDDEVSSGSPQAGASTPRSTAGMRRSQAFPTRLRRGRLVARTNLCPSPRCMPTEVRPSKRRSDLYVSAAQSTALLRSGLQHRRDRLEAADMITIDAAAVLAGTSGMTIHAWINAGRCIGVPNLPSGFMLPRWQFEPGIWQLLQRLAKCLGTNDGWQLLSFMETPSMALDGTTPRTALEQGVPGDRILALATAQAH</sequence>
<keyword evidence="3" id="KW-1185">Reference proteome</keyword>
<feature type="region of interest" description="Disordered" evidence="1">
    <location>
        <begin position="109"/>
        <end position="135"/>
    </location>
</feature>
<gene>
    <name evidence="2" type="ORF">DES41_108237</name>
</gene>
<feature type="compositionally biased region" description="Polar residues" evidence="1">
    <location>
        <begin position="114"/>
        <end position="127"/>
    </location>
</feature>
<proteinExistence type="predicted"/>
<dbReference type="EMBL" id="QPJK01000008">
    <property type="protein sequence ID" value="RCW68058.1"/>
    <property type="molecule type" value="Genomic_DNA"/>
</dbReference>
<protein>
    <submittedName>
        <fullName evidence="2">Uncharacterized protein</fullName>
    </submittedName>
</protein>
<reference evidence="2 3" key="1">
    <citation type="submission" date="2018-07" db="EMBL/GenBank/DDBJ databases">
        <title>Genomic Encyclopedia of Type Strains, Phase IV (KMG-IV): sequencing the most valuable type-strain genomes for metagenomic binning, comparative biology and taxonomic classification.</title>
        <authorList>
            <person name="Goeker M."/>
        </authorList>
    </citation>
    <scope>NUCLEOTIDE SEQUENCE [LARGE SCALE GENOMIC DNA]</scope>
    <source>
        <strain evidence="2 3">DSM 21634</strain>
    </source>
</reference>
<name>A0A368XLZ6_9BURK</name>
<evidence type="ECO:0000313" key="3">
    <source>
        <dbReference type="Proteomes" id="UP000252884"/>
    </source>
</evidence>
<evidence type="ECO:0000313" key="2">
    <source>
        <dbReference type="EMBL" id="RCW68058.1"/>
    </source>
</evidence>
<organism evidence="2 3">
    <name type="scientific">Pseudorhodoferax soli</name>
    <dbReference type="NCBI Taxonomy" id="545864"/>
    <lineage>
        <taxon>Bacteria</taxon>
        <taxon>Pseudomonadati</taxon>
        <taxon>Pseudomonadota</taxon>
        <taxon>Betaproteobacteria</taxon>
        <taxon>Burkholderiales</taxon>
        <taxon>Comamonadaceae</taxon>
    </lineage>
</organism>
<accession>A0A368XLZ6</accession>
<comment type="caution">
    <text evidence="2">The sequence shown here is derived from an EMBL/GenBank/DDBJ whole genome shotgun (WGS) entry which is preliminary data.</text>
</comment>